<feature type="chain" id="PRO_5016776975" evidence="1">
    <location>
        <begin position="27"/>
        <end position="1020"/>
    </location>
</feature>
<evidence type="ECO:0000313" key="3">
    <source>
        <dbReference type="Proteomes" id="UP000252355"/>
    </source>
</evidence>
<name>A0A367ZN90_9BACT</name>
<dbReference type="Proteomes" id="UP000252355">
    <property type="component" value="Unassembled WGS sequence"/>
</dbReference>
<keyword evidence="2" id="KW-0645">Protease</keyword>
<protein>
    <submittedName>
        <fullName evidence="2">Secreted protease metal-dependent protease</fullName>
    </submittedName>
</protein>
<organism evidence="2 3">
    <name type="scientific">Candidatus Ozemobacter sibiricus</name>
    <dbReference type="NCBI Taxonomy" id="2268124"/>
    <lineage>
        <taxon>Bacteria</taxon>
        <taxon>Candidatus Ozemobacteria</taxon>
        <taxon>Candidatus Ozemobacterales</taxon>
        <taxon>Candidatus Ozemobacteraceae</taxon>
        <taxon>Candidatus Ozemobacter</taxon>
    </lineage>
</organism>
<dbReference type="GO" id="GO:0008233">
    <property type="term" value="F:peptidase activity"/>
    <property type="evidence" value="ECO:0007669"/>
    <property type="project" value="UniProtKB-KW"/>
</dbReference>
<proteinExistence type="predicted"/>
<gene>
    <name evidence="2" type="ORF">OZSIB_4070</name>
</gene>
<dbReference type="EMBL" id="QOQW01000011">
    <property type="protein sequence ID" value="RCK79598.1"/>
    <property type="molecule type" value="Genomic_DNA"/>
</dbReference>
<dbReference type="GO" id="GO:0006508">
    <property type="term" value="P:proteolysis"/>
    <property type="evidence" value="ECO:0007669"/>
    <property type="project" value="UniProtKB-KW"/>
</dbReference>
<keyword evidence="1" id="KW-0732">Signal</keyword>
<keyword evidence="2" id="KW-0378">Hydrolase</keyword>
<feature type="signal peptide" evidence="1">
    <location>
        <begin position="1"/>
        <end position="26"/>
    </location>
</feature>
<reference evidence="2 3" key="1">
    <citation type="submission" date="2018-05" db="EMBL/GenBank/DDBJ databases">
        <title>A metagenomic window into the 2 km-deep terrestrial subsurface aquifer revealed taxonomically and functionally diverse microbial community comprising novel uncultured bacterial lineages.</title>
        <authorList>
            <person name="Kadnikov V.V."/>
            <person name="Mardanov A.V."/>
            <person name="Beletsky A.V."/>
            <person name="Banks D."/>
            <person name="Pimenov N.V."/>
            <person name="Frank Y.A."/>
            <person name="Karnachuk O.V."/>
            <person name="Ravin N.V."/>
        </authorList>
    </citation>
    <scope>NUCLEOTIDE SEQUENCE [LARGE SCALE GENOMIC DNA]</scope>
    <source>
        <strain evidence="2">BY5</strain>
    </source>
</reference>
<sequence>MKQASTRRYGWAALALLLVFHGLAPAAAGAGGALSPSLRSAALAQAQAARQTGGEACLSLLLNRDLPPFQVNGLQNKSFSGLRGNIQMLVGGRNFTAADVDQAEVPFFTYNGPGLGELYHDGGEWPGGGGNPDTDDGRANFGNDWAGEFYDLDRNGHYPKAVLRYIGSHCYIFVPMMFWPTLPRSISATEEQTPAPQSSWGLVWPDSVGWGGDVYYYAPATGAKTLDPRFVFGADKNLARLKLKEIADEFDSVIYPKMREYFGTEPDVDADAKIFILLDDIRDGVGSFRGYFWAGNQYSRSQIPKSNEKELLYLDLFPTMLLAPKQGYGTIAHEFVHMIHFNEGTSVVNGELVEEERWLEEGFTQYGQYLYNKTHTSNVDEFIKKPDTILVEPRVSVWLGNSPFANYGASYLFMFYLMEKYGGANGATFMRNLVRDKAVGVTSINNALRGFNTTMADVFGDWAIANFLDRVRKLDGSPLNDGKWGYAIDNDADVTNNIGVNESLPVKLSESVILQPKGAVRSASVNNWAADYIQISGNSGNLNLGFDGDDRGQFKAAIIKRGPQVDPTVEYIYLNEKQAGNLIIKNYGAGNTYENLVLVPMVTGLSNYELLNYVYSATFADLKVAVFPNPVYENHLHIVVRTNDKFSSTPRLQMTYNGQQGYLVMTAVNDSTYITNYPLTTSGEGVIEAAGTNSNGTILTNILKFTAVYYPPKSEGLLMANFGALDLPKGALRQSGGLVVLAEGSGQTSFQGLHRLTPTLDISLPVARLAVPATVKLPVRGPVAIDPGKIGLFEETGQGARFLAKGTLVDGQVVGPVEVSGSVFAALDTQAPVIRPEVVNVRPGIVAIAIDEQGSGVDPDSIEVTYAGRPLATVWRETEGKLEVETGGLLDGRYTLAVNVADRVGNRIQARLSAQIAGSFGLAQVVVYPNPARAFATIRAAFTGADAAALQVEATVRDPAGDDVWWTNLTHQGGGVYEARWPLTRKGGSALVANGVYYVTVEARSAAGEIKERRKIAVLR</sequence>
<comment type="caution">
    <text evidence="2">The sequence shown here is derived from an EMBL/GenBank/DDBJ whole genome shotgun (WGS) entry which is preliminary data.</text>
</comment>
<accession>A0A367ZN90</accession>
<evidence type="ECO:0000256" key="1">
    <source>
        <dbReference type="SAM" id="SignalP"/>
    </source>
</evidence>
<dbReference type="AlphaFoldDB" id="A0A367ZN90"/>
<evidence type="ECO:0000313" key="2">
    <source>
        <dbReference type="EMBL" id="RCK79598.1"/>
    </source>
</evidence>